<dbReference type="InterPro" id="IPR011009">
    <property type="entry name" value="Kinase-like_dom_sf"/>
</dbReference>
<feature type="domain" description="CHK kinase-like" evidence="1">
    <location>
        <begin position="114"/>
        <end position="270"/>
    </location>
</feature>
<dbReference type="OrthoDB" id="9769860at2"/>
<dbReference type="SUPFAM" id="SSF56112">
    <property type="entry name" value="Protein kinase-like (PK-like)"/>
    <property type="match status" value="1"/>
</dbReference>
<evidence type="ECO:0000313" key="2">
    <source>
        <dbReference type="EMBL" id="GAC33925.1"/>
    </source>
</evidence>
<dbReference type="SMART" id="SM00587">
    <property type="entry name" value="CHK"/>
    <property type="match status" value="1"/>
</dbReference>
<organism evidence="2 3">
    <name type="scientific">Paraglaciecola polaris LMG 21857</name>
    <dbReference type="NCBI Taxonomy" id="1129793"/>
    <lineage>
        <taxon>Bacteria</taxon>
        <taxon>Pseudomonadati</taxon>
        <taxon>Pseudomonadota</taxon>
        <taxon>Gammaproteobacteria</taxon>
        <taxon>Alteromonadales</taxon>
        <taxon>Alteromonadaceae</taxon>
        <taxon>Paraglaciecola</taxon>
    </lineage>
</organism>
<comment type="caution">
    <text evidence="2">The sequence shown here is derived from an EMBL/GenBank/DDBJ whole genome shotgun (WGS) entry which is preliminary data.</text>
</comment>
<protein>
    <recommendedName>
        <fullName evidence="1">CHK kinase-like domain-containing protein</fullName>
    </recommendedName>
</protein>
<dbReference type="PANTHER" id="PTHR11012:SF30">
    <property type="entry name" value="PROTEIN KINASE-LIKE DOMAIN-CONTAINING"/>
    <property type="match status" value="1"/>
</dbReference>
<dbReference type="Pfam" id="PF01636">
    <property type="entry name" value="APH"/>
    <property type="match status" value="1"/>
</dbReference>
<dbReference type="EMBL" id="BAER01000076">
    <property type="protein sequence ID" value="GAC33925.1"/>
    <property type="molecule type" value="Genomic_DNA"/>
</dbReference>
<dbReference type="Gene3D" id="3.90.1200.10">
    <property type="match status" value="1"/>
</dbReference>
<name>K7AF49_9ALTE</name>
<evidence type="ECO:0000259" key="1">
    <source>
        <dbReference type="SMART" id="SM00587"/>
    </source>
</evidence>
<gene>
    <name evidence="2" type="ORF">GPLA_3032</name>
</gene>
<dbReference type="STRING" id="1129793.GPLA_3032"/>
<sequence>MDTPVLQQIQRYWDDPQLYQVQTLQKLWSNYGEIARYYSPKHDKNIIVKHIKPPSEVNHPRGWHSDVGHQRKVDSYRIEADFYQYYAAFCNDDCYVPDYIALIKDSVHTEQQTLLMEDLTSSGFSLTFNTASDAHVKIVLNWLAHFHGRFLHITTPELWPVGSYWYLATRQAEYNGMPAGPLKNSAQQIDSALNSARFKTLLHGDAKLANFCFSDDGRVAAVDFQYVGRGIGIKDVMYFLGSCLPDGQLWAKHDEYIDYYFAQLKGVLLRGHVTEANEDNVNKQAIADLVPDNTVWADELEQEWRKLLPLAWADFNRFLQGWSPEHIKINDFMQAQTSLALPG</sequence>
<dbReference type="RefSeq" id="WP_007105692.1">
    <property type="nucleotide sequence ID" value="NZ_BAER01000076.1"/>
</dbReference>
<accession>K7AF49</accession>
<proteinExistence type="predicted"/>
<dbReference type="InterPro" id="IPR015897">
    <property type="entry name" value="CHK_kinase-like"/>
</dbReference>
<reference evidence="3" key="1">
    <citation type="journal article" date="2014" name="Environ. Microbiol.">
        <title>Comparative genomics of the marine bacterial genus Glaciecola reveals the high degree of genomic diversity and genomic characteristic for cold adaptation.</title>
        <authorList>
            <person name="Qin Q.L."/>
            <person name="Xie B.B."/>
            <person name="Yu Y."/>
            <person name="Shu Y.L."/>
            <person name="Rong J.C."/>
            <person name="Zhang Y.J."/>
            <person name="Zhao D.L."/>
            <person name="Chen X.L."/>
            <person name="Zhang X.Y."/>
            <person name="Chen B."/>
            <person name="Zhou B.C."/>
            <person name="Zhang Y.Z."/>
        </authorList>
    </citation>
    <scope>NUCLEOTIDE SEQUENCE [LARGE SCALE GENOMIC DNA]</scope>
    <source>
        <strain evidence="3">LMG 21857</strain>
    </source>
</reference>
<dbReference type="Proteomes" id="UP000006322">
    <property type="component" value="Unassembled WGS sequence"/>
</dbReference>
<dbReference type="PANTHER" id="PTHR11012">
    <property type="entry name" value="PROTEIN KINASE-LIKE DOMAIN-CONTAINING"/>
    <property type="match status" value="1"/>
</dbReference>
<dbReference type="AlphaFoldDB" id="K7AF49"/>
<keyword evidence="3" id="KW-1185">Reference proteome</keyword>
<dbReference type="InterPro" id="IPR002575">
    <property type="entry name" value="Aminoglycoside_PTrfase"/>
</dbReference>
<evidence type="ECO:0000313" key="3">
    <source>
        <dbReference type="Proteomes" id="UP000006322"/>
    </source>
</evidence>